<gene>
    <name evidence="2" type="ORF">WI372_13610</name>
</gene>
<comment type="caution">
    <text evidence="2">The sequence shown here is derived from an EMBL/GenBank/DDBJ whole genome shotgun (WGS) entry which is preliminary data.</text>
</comment>
<protein>
    <submittedName>
        <fullName evidence="2">DUF3108 domain-containing protein</fullName>
    </submittedName>
</protein>
<dbReference type="RefSeq" id="WP_405280650.1">
    <property type="nucleotide sequence ID" value="NZ_CP144380.1"/>
</dbReference>
<feature type="chain" id="PRO_5046946095" evidence="1">
    <location>
        <begin position="21"/>
        <end position="270"/>
    </location>
</feature>
<dbReference type="Proteomes" id="UP001484239">
    <property type="component" value="Unassembled WGS sequence"/>
</dbReference>
<keyword evidence="1" id="KW-0732">Signal</keyword>
<feature type="signal peptide" evidence="1">
    <location>
        <begin position="1"/>
        <end position="20"/>
    </location>
</feature>
<reference evidence="2 3" key="1">
    <citation type="submission" date="2024-02" db="EMBL/GenBank/DDBJ databases">
        <title>A novel Gemmatimonadota bacterium.</title>
        <authorList>
            <person name="Du Z.-J."/>
            <person name="Ye Y.-Q."/>
        </authorList>
    </citation>
    <scope>NUCLEOTIDE SEQUENCE [LARGE SCALE GENOMIC DNA]</scope>
    <source>
        <strain evidence="2 3">DH-20</strain>
    </source>
</reference>
<dbReference type="InterPro" id="IPR021457">
    <property type="entry name" value="DUF3108"/>
</dbReference>
<name>A0ABU9ED43_9BACT</name>
<keyword evidence="3" id="KW-1185">Reference proteome</keyword>
<dbReference type="EMBL" id="JBBHLI010000008">
    <property type="protein sequence ID" value="MEK9502024.1"/>
    <property type="molecule type" value="Genomic_DNA"/>
</dbReference>
<dbReference type="Pfam" id="PF11306">
    <property type="entry name" value="DUF3108"/>
    <property type="match status" value="1"/>
</dbReference>
<evidence type="ECO:0000313" key="3">
    <source>
        <dbReference type="Proteomes" id="UP001484239"/>
    </source>
</evidence>
<sequence length="270" mass="30079">MHKATPVRTLLLASALIAGAAQPGAALQSGANGDGRPVAELPPREGMYHAYRPGERLVYDARVGILGGVGEAVLSLHADSIDGLPVYNGQLALQASAVFGRFKVDNLLQTWFDPETMRAHRFAKRQDEPKTKTDETFDFLIDEGVWRRTDGREEGELATEYPLDDISFIYYIRALPLEVGKRYVLDDYYKESGNPVVLDVLRRETVRVPAGEFQTIVVRPTIQTSGLFSEGGEAELYLTDDVQRFLVLLKSKLPLLQTLEFRLKDFGTGY</sequence>
<evidence type="ECO:0000256" key="1">
    <source>
        <dbReference type="SAM" id="SignalP"/>
    </source>
</evidence>
<evidence type="ECO:0000313" key="2">
    <source>
        <dbReference type="EMBL" id="MEK9502024.1"/>
    </source>
</evidence>
<organism evidence="2 3">
    <name type="scientific">Gaopeijia maritima</name>
    <dbReference type="NCBI Taxonomy" id="3119007"/>
    <lineage>
        <taxon>Bacteria</taxon>
        <taxon>Pseudomonadati</taxon>
        <taxon>Gemmatimonadota</taxon>
        <taxon>Longimicrobiia</taxon>
        <taxon>Gaopeijiales</taxon>
        <taxon>Gaopeijiaceae</taxon>
        <taxon>Gaopeijia</taxon>
    </lineage>
</organism>
<proteinExistence type="predicted"/>
<accession>A0ABU9ED43</accession>